<organism evidence="1">
    <name type="scientific">viral metagenome</name>
    <dbReference type="NCBI Taxonomy" id="1070528"/>
    <lineage>
        <taxon>unclassified sequences</taxon>
        <taxon>metagenomes</taxon>
        <taxon>organismal metagenomes</taxon>
    </lineage>
</organism>
<evidence type="ECO:0000313" key="1">
    <source>
        <dbReference type="EMBL" id="QHT21857.1"/>
    </source>
</evidence>
<accession>A0A6C0DYB0</accession>
<protein>
    <submittedName>
        <fullName evidence="1">Uncharacterized protein</fullName>
    </submittedName>
</protein>
<reference evidence="1" key="1">
    <citation type="journal article" date="2020" name="Nature">
        <title>Giant virus diversity and host interactions through global metagenomics.</title>
        <authorList>
            <person name="Schulz F."/>
            <person name="Roux S."/>
            <person name="Paez-Espino D."/>
            <person name="Jungbluth S."/>
            <person name="Walsh D.A."/>
            <person name="Denef V.J."/>
            <person name="McMahon K.D."/>
            <person name="Konstantinidis K.T."/>
            <person name="Eloe-Fadrosh E.A."/>
            <person name="Kyrpides N.C."/>
            <person name="Woyke T."/>
        </authorList>
    </citation>
    <scope>NUCLEOTIDE SEQUENCE</scope>
    <source>
        <strain evidence="1">GVMAG-M-3300023179-103</strain>
    </source>
</reference>
<proteinExistence type="predicted"/>
<dbReference type="AlphaFoldDB" id="A0A6C0DYB0"/>
<sequence length="189" mass="22746">MDVIPNSHNFYDRNNDKYRKLLNKIKYFKKIYDVNTVTNRYKIFFYDENKKEIFSSYVECFGRLINNWFFWGWANSRADPILITYMKRLINYGLDIELSDGIKNDFMVIKDLLLESRLYAEDTLMLDTYCALGMYLIKKELLIRTNNWVNKELFKSPQELYLQNEDPKKDVVDFLLILNPPNLAELDLE</sequence>
<dbReference type="EMBL" id="MN739697">
    <property type="protein sequence ID" value="QHT21857.1"/>
    <property type="molecule type" value="Genomic_DNA"/>
</dbReference>
<name>A0A6C0DYB0_9ZZZZ</name>